<dbReference type="RefSeq" id="WP_008246387.1">
    <property type="nucleotide sequence ID" value="NZ_CP014544.1"/>
</dbReference>
<evidence type="ECO:0000313" key="3">
    <source>
        <dbReference type="Proteomes" id="UP000074119"/>
    </source>
</evidence>
<accession>A0A127M358</accession>
<evidence type="ECO:0008006" key="4">
    <source>
        <dbReference type="Google" id="ProtNLM"/>
    </source>
</evidence>
<proteinExistence type="predicted"/>
<dbReference type="STRING" id="1470434.AZF00_04845"/>
<dbReference type="PANTHER" id="PTHR36974:SF1">
    <property type="entry name" value="DOXX FAMILY MEMBRANE PROTEIN"/>
    <property type="match status" value="1"/>
</dbReference>
<feature type="transmembrane region" description="Helical" evidence="1">
    <location>
        <begin position="41"/>
        <end position="62"/>
    </location>
</feature>
<dbReference type="PANTHER" id="PTHR36974">
    <property type="entry name" value="MEMBRANE PROTEIN-RELATED"/>
    <property type="match status" value="1"/>
</dbReference>
<protein>
    <recommendedName>
        <fullName evidence="4">DoxX family protein</fullName>
    </recommendedName>
</protein>
<keyword evidence="1" id="KW-0812">Transmembrane</keyword>
<dbReference type="EMBL" id="CP014544">
    <property type="protein sequence ID" value="AMO67665.1"/>
    <property type="molecule type" value="Genomic_DNA"/>
</dbReference>
<feature type="transmembrane region" description="Helical" evidence="1">
    <location>
        <begin position="69"/>
        <end position="86"/>
    </location>
</feature>
<name>A0A127M358_9GAMM</name>
<dbReference type="Proteomes" id="UP000074119">
    <property type="component" value="Chromosome"/>
</dbReference>
<dbReference type="AlphaFoldDB" id="A0A127M358"/>
<evidence type="ECO:0000256" key="1">
    <source>
        <dbReference type="SAM" id="Phobius"/>
    </source>
</evidence>
<reference evidence="2 3" key="1">
    <citation type="submission" date="2015-12" db="EMBL/GenBank/DDBJ databases">
        <authorList>
            <person name="Shamseldin A."/>
            <person name="Moawad H."/>
            <person name="Abd El-Rahim W.M."/>
            <person name="Sadowsky M.J."/>
        </authorList>
    </citation>
    <scope>NUCLEOTIDE SEQUENCE [LARGE SCALE GENOMIC DNA]</scope>
    <source>
        <strain evidence="2 3">SM2</strain>
    </source>
</reference>
<sequence length="134" mass="14538">MLKSILRLLVCLVFFFGGIGHFLLAEDFAGIVPPILPWPLLIVWLTGVLELLLVIGILLPTLRSAAGKLAAVYCLLVLPANIYQALSDIPIFGGPVAPELLWLRIPLQFVLIAAILWSTNDNSETLIQAPNGDV</sequence>
<keyword evidence="1" id="KW-1133">Transmembrane helix</keyword>
<evidence type="ECO:0000313" key="2">
    <source>
        <dbReference type="EMBL" id="AMO67665.1"/>
    </source>
</evidence>
<gene>
    <name evidence="2" type="ORF">AZF00_04845</name>
</gene>
<keyword evidence="1" id="KW-0472">Membrane</keyword>
<feature type="transmembrane region" description="Helical" evidence="1">
    <location>
        <begin position="101"/>
        <end position="119"/>
    </location>
</feature>
<organism evidence="2 3">
    <name type="scientific">Zhongshania aliphaticivorans</name>
    <dbReference type="NCBI Taxonomy" id="1470434"/>
    <lineage>
        <taxon>Bacteria</taxon>
        <taxon>Pseudomonadati</taxon>
        <taxon>Pseudomonadota</taxon>
        <taxon>Gammaproteobacteria</taxon>
        <taxon>Cellvibrionales</taxon>
        <taxon>Spongiibacteraceae</taxon>
        <taxon>Zhongshania</taxon>
    </lineage>
</organism>
<dbReference type="KEGG" id="zal:AZF00_04845"/>